<dbReference type="PATRIC" id="fig|161398.10.peg.2476"/>
<dbReference type="RefSeq" id="WP_058030617.1">
    <property type="nucleotide sequence ID" value="NZ_CP013187.1"/>
</dbReference>
<dbReference type="Pfam" id="PF13411">
    <property type="entry name" value="MerR_1"/>
    <property type="match status" value="1"/>
</dbReference>
<dbReference type="PANTHER" id="PTHR30204:SF92">
    <property type="entry name" value="HTH-TYPE TRANSCRIPTIONAL REGULATOR ZNTR"/>
    <property type="match status" value="1"/>
</dbReference>
<sequence length="137" mass="15426">MKIGELAKRLDISTDTLRYYEKHGLLSFSERSEAGYRIYSPKHEQQMQFILRAKAVGFSLKEIQELLAIKVDKQLHSCGEVKQLTLQKRQIVRDKIAELQRFEKSLSLLADACCGGPELATGCSILTTLEAADDPVI</sequence>
<dbReference type="PROSITE" id="PS00552">
    <property type="entry name" value="HTH_MERR_1"/>
    <property type="match status" value="1"/>
</dbReference>
<dbReference type="GO" id="GO:0003677">
    <property type="term" value="F:DNA binding"/>
    <property type="evidence" value="ECO:0007669"/>
    <property type="project" value="UniProtKB-KW"/>
</dbReference>
<reference evidence="3 4" key="1">
    <citation type="submission" date="2015-11" db="EMBL/GenBank/DDBJ databases">
        <authorList>
            <person name="Zhang Y."/>
            <person name="Guo Z."/>
        </authorList>
    </citation>
    <scope>NUCLEOTIDE SEQUENCE [LARGE SCALE GENOMIC DNA]</scope>
    <source>
        <strain evidence="3 4">KCTC 12086</strain>
    </source>
</reference>
<dbReference type="Gene3D" id="1.10.1660.10">
    <property type="match status" value="1"/>
</dbReference>
<keyword evidence="4" id="KW-1185">Reference proteome</keyword>
<proteinExistence type="predicted"/>
<dbReference type="EMBL" id="CP013187">
    <property type="protein sequence ID" value="ALO42917.1"/>
    <property type="molecule type" value="Genomic_DNA"/>
</dbReference>
<dbReference type="AlphaFoldDB" id="A0A0S2K4C5"/>
<dbReference type="GO" id="GO:0003700">
    <property type="term" value="F:DNA-binding transcription factor activity"/>
    <property type="evidence" value="ECO:0007669"/>
    <property type="project" value="InterPro"/>
</dbReference>
<dbReference type="KEGG" id="pphe:PP2015_2425"/>
<accession>A0A0S2K4C5</accession>
<dbReference type="PANTHER" id="PTHR30204">
    <property type="entry name" value="REDOX-CYCLING DRUG-SENSING TRANSCRIPTIONAL ACTIVATOR SOXR"/>
    <property type="match status" value="1"/>
</dbReference>
<keyword evidence="1" id="KW-0238">DNA-binding</keyword>
<gene>
    <name evidence="3" type="ORF">PP2015_2425</name>
</gene>
<dbReference type="STRING" id="161398.PP2015_2425"/>
<dbReference type="InterPro" id="IPR009061">
    <property type="entry name" value="DNA-bd_dom_put_sf"/>
</dbReference>
<dbReference type="InterPro" id="IPR047057">
    <property type="entry name" value="MerR_fam"/>
</dbReference>
<dbReference type="InterPro" id="IPR000551">
    <property type="entry name" value="MerR-type_HTH_dom"/>
</dbReference>
<name>A0A0S2K4C5_9GAMM</name>
<feature type="domain" description="HTH merR-type" evidence="2">
    <location>
        <begin position="1"/>
        <end position="69"/>
    </location>
</feature>
<dbReference type="OrthoDB" id="9807278at2"/>
<dbReference type="SUPFAM" id="SSF46955">
    <property type="entry name" value="Putative DNA-binding domain"/>
    <property type="match status" value="1"/>
</dbReference>
<evidence type="ECO:0000259" key="2">
    <source>
        <dbReference type="PROSITE" id="PS50937"/>
    </source>
</evidence>
<evidence type="ECO:0000256" key="1">
    <source>
        <dbReference type="ARBA" id="ARBA00023125"/>
    </source>
</evidence>
<dbReference type="SMART" id="SM00422">
    <property type="entry name" value="HTH_MERR"/>
    <property type="match status" value="1"/>
</dbReference>
<evidence type="ECO:0000313" key="3">
    <source>
        <dbReference type="EMBL" id="ALO42917.1"/>
    </source>
</evidence>
<dbReference type="CDD" id="cd04770">
    <property type="entry name" value="HTH_HMRTR"/>
    <property type="match status" value="1"/>
</dbReference>
<dbReference type="PRINTS" id="PR00040">
    <property type="entry name" value="HTHMERR"/>
</dbReference>
<organism evidence="3 4">
    <name type="scientific">Pseudoalteromonas phenolica</name>
    <dbReference type="NCBI Taxonomy" id="161398"/>
    <lineage>
        <taxon>Bacteria</taxon>
        <taxon>Pseudomonadati</taxon>
        <taxon>Pseudomonadota</taxon>
        <taxon>Gammaproteobacteria</taxon>
        <taxon>Alteromonadales</taxon>
        <taxon>Pseudoalteromonadaceae</taxon>
        <taxon>Pseudoalteromonas</taxon>
    </lineage>
</organism>
<protein>
    <submittedName>
        <fullName evidence="3">Zinc-responsive transcriptional regulator</fullName>
    </submittedName>
</protein>
<dbReference type="Proteomes" id="UP000061457">
    <property type="component" value="Chromosome I"/>
</dbReference>
<dbReference type="NCBIfam" id="NF007069">
    <property type="entry name" value="PRK09514.1"/>
    <property type="match status" value="1"/>
</dbReference>
<evidence type="ECO:0000313" key="4">
    <source>
        <dbReference type="Proteomes" id="UP000061457"/>
    </source>
</evidence>
<dbReference type="PROSITE" id="PS50937">
    <property type="entry name" value="HTH_MERR_2"/>
    <property type="match status" value="1"/>
</dbReference>